<dbReference type="EMBL" id="WHUW01000045">
    <property type="protein sequence ID" value="KAF8431956.1"/>
    <property type="molecule type" value="Genomic_DNA"/>
</dbReference>
<keyword evidence="4 6" id="KW-0472">Membrane</keyword>
<dbReference type="PANTHER" id="PTHR37994">
    <property type="entry name" value="ARAE_2_N DOMAIN-CONTAINING PROTEIN-RELATED"/>
    <property type="match status" value="1"/>
</dbReference>
<feature type="transmembrane region" description="Helical" evidence="6">
    <location>
        <begin position="788"/>
        <end position="808"/>
    </location>
</feature>
<dbReference type="GO" id="GO:0016020">
    <property type="term" value="C:membrane"/>
    <property type="evidence" value="ECO:0007669"/>
    <property type="project" value="UniProtKB-SubCell"/>
</dbReference>
<feature type="transmembrane region" description="Helical" evidence="6">
    <location>
        <begin position="258"/>
        <end position="278"/>
    </location>
</feature>
<proteinExistence type="predicted"/>
<keyword evidence="3 6" id="KW-1133">Transmembrane helix</keyword>
<evidence type="ECO:0000256" key="2">
    <source>
        <dbReference type="ARBA" id="ARBA00022692"/>
    </source>
</evidence>
<evidence type="ECO:0000256" key="4">
    <source>
        <dbReference type="ARBA" id="ARBA00023136"/>
    </source>
</evidence>
<evidence type="ECO:0008006" key="12">
    <source>
        <dbReference type="Google" id="ProtNLM"/>
    </source>
</evidence>
<evidence type="ECO:0000256" key="1">
    <source>
        <dbReference type="ARBA" id="ARBA00004141"/>
    </source>
</evidence>
<feature type="transmembrane region" description="Helical" evidence="6">
    <location>
        <begin position="814"/>
        <end position="834"/>
    </location>
</feature>
<evidence type="ECO:0000259" key="9">
    <source>
        <dbReference type="Pfam" id="PF13515"/>
    </source>
</evidence>
<accession>A0AAD4BJ63</accession>
<evidence type="ECO:0000313" key="11">
    <source>
        <dbReference type="Proteomes" id="UP001194468"/>
    </source>
</evidence>
<evidence type="ECO:0000259" key="8">
    <source>
        <dbReference type="Pfam" id="PF10337"/>
    </source>
</evidence>
<evidence type="ECO:0000313" key="10">
    <source>
        <dbReference type="EMBL" id="KAF8431956.1"/>
    </source>
</evidence>
<feature type="domain" description="DUF2421" evidence="7">
    <location>
        <begin position="904"/>
        <end position="1115"/>
    </location>
</feature>
<sequence>MPEDEQKDRFRSLRPHLHVRIQSQEAQPITVHPATPHSLNNTSADATHKEKTLPPNAYSGGNDTTEASPATATSFWHSENLPHTLQWIPANWSWSKWKPVLRSALAAWISLLLFLIPTTIKVMGQAAFLIIIASFLSPPSEPFIVMLQRELGILTFAVSSWAWSCLGIKLADIVRSTKDPMASSAKIITGQYIEPLPTVIMAIFLFVGSFFFLYIKSRMVPGPLTFTYLFSCMLCMDMSLTIAALYPYPNYTIGRTIVLPLIFHSAISLTLSLCFFPTSGSAMFTMRLQDVLSSLVSATKEHRGCLQQDVTASNFTASPTVTAIRKAESALAVLSSAARLQKFDIIYSRFAPTDYSQLHSLARGLVVKAGGMSVYYTLIDPTRERFPITPVPSIPATPAWTSPSPSRPPSPGHDQPPANTEKVNDHGSSDGETKRHPYHRHHSAPPQAHHHTATHHRKWRHLALRQTLSHHSSHSHSSFLHLALSRATRTESAVGVFESLNYLNLEATHLYHPEAHVARANELLSNSCQDLLESCEHGLEGACDWLGSVRANLFNFWVSREEKKRIRTDRIKRYGDLHHKLSLNLNEFIDKKRLTVLHPYRAMFASVDDTVLEHEIPSHRHLFHCYVYQYHLMRFATSIQDVLSEIVRLETERESPRVWFTKIHWSKLVHRSTWEPSETVEGDDDENPDVIPGLEMTDLGQAVRRDPDALPPRNALEKAVNWLYHIAKEMGGGNALFALKAAILTIILSLPSFVESSAGFAYRNKFVWAVIMAQLTGARFRGDTTFGLMTRVISTLVGGTIGAVMWYISAGNPIGLAAVCLVCFPIFFFFRLYWPVPPMTNLIIWVTTALVVGYSWQDTHLPPASSPGYGITIAWKRFVLVVVGVLAASTFSFLPPSTTIRLYERKTLSTATAEIGSVYCSIISFAHTKREGETAVIVQRLLAILNKLKRSIMLKENAMYEFSLRGKWPAERYQRILELLIQILNLLSHLTSVLEHMEPAWAHAFLKRTRLSDADFEGDVLAVISLISFSLRTGKPLPQVTPCPLLNRFMERRHGLNIVHEESEEDFGLPKVLAEETLESLQYMNFCVGLSTAFSIMTRLDKLMVAVKELVGERYHIDGVGLPLHYRRGRGVEMRTPVPTLPESNAS</sequence>
<keyword evidence="2 6" id="KW-0812">Transmembrane</keyword>
<reference evidence="10" key="2">
    <citation type="journal article" date="2020" name="Nat. Commun.">
        <title>Large-scale genome sequencing of mycorrhizal fungi provides insights into the early evolution of symbiotic traits.</title>
        <authorList>
            <person name="Miyauchi S."/>
            <person name="Kiss E."/>
            <person name="Kuo A."/>
            <person name="Drula E."/>
            <person name="Kohler A."/>
            <person name="Sanchez-Garcia M."/>
            <person name="Morin E."/>
            <person name="Andreopoulos B."/>
            <person name="Barry K.W."/>
            <person name="Bonito G."/>
            <person name="Buee M."/>
            <person name="Carver A."/>
            <person name="Chen C."/>
            <person name="Cichocki N."/>
            <person name="Clum A."/>
            <person name="Culley D."/>
            <person name="Crous P.W."/>
            <person name="Fauchery L."/>
            <person name="Girlanda M."/>
            <person name="Hayes R.D."/>
            <person name="Keri Z."/>
            <person name="LaButti K."/>
            <person name="Lipzen A."/>
            <person name="Lombard V."/>
            <person name="Magnuson J."/>
            <person name="Maillard F."/>
            <person name="Murat C."/>
            <person name="Nolan M."/>
            <person name="Ohm R.A."/>
            <person name="Pangilinan J."/>
            <person name="Pereira M.F."/>
            <person name="Perotto S."/>
            <person name="Peter M."/>
            <person name="Pfister S."/>
            <person name="Riley R."/>
            <person name="Sitrit Y."/>
            <person name="Stielow J.B."/>
            <person name="Szollosi G."/>
            <person name="Zifcakova L."/>
            <person name="Stursova M."/>
            <person name="Spatafora J.W."/>
            <person name="Tedersoo L."/>
            <person name="Vaario L.M."/>
            <person name="Yamada A."/>
            <person name="Yan M."/>
            <person name="Wang P."/>
            <person name="Xu J."/>
            <person name="Bruns T."/>
            <person name="Baldrian P."/>
            <person name="Vilgalys R."/>
            <person name="Dunand C."/>
            <person name="Henrissat B."/>
            <person name="Grigoriev I.V."/>
            <person name="Hibbett D."/>
            <person name="Nagy L.G."/>
            <person name="Martin F.M."/>
        </authorList>
    </citation>
    <scope>NUCLEOTIDE SEQUENCE</scope>
    <source>
        <strain evidence="10">BED1</strain>
    </source>
</reference>
<gene>
    <name evidence="10" type="ORF">L210DRAFT_3650787</name>
</gene>
<feature type="transmembrane region" description="Helical" evidence="6">
    <location>
        <begin position="877"/>
        <end position="896"/>
    </location>
</feature>
<comment type="caution">
    <text evidence="10">The sequence shown here is derived from an EMBL/GenBank/DDBJ whole genome shotgun (WGS) entry which is preliminary data.</text>
</comment>
<feature type="region of interest" description="Disordered" evidence="5">
    <location>
        <begin position="389"/>
        <end position="459"/>
    </location>
</feature>
<dbReference type="AlphaFoldDB" id="A0AAD4BJ63"/>
<dbReference type="InterPro" id="IPR018823">
    <property type="entry name" value="ArAE_2_N"/>
</dbReference>
<feature type="transmembrane region" description="Helical" evidence="6">
    <location>
        <begin position="227"/>
        <end position="246"/>
    </location>
</feature>
<evidence type="ECO:0000256" key="5">
    <source>
        <dbReference type="SAM" id="MobiDB-lite"/>
    </source>
</evidence>
<dbReference type="Pfam" id="PF13515">
    <property type="entry name" value="FUSC_2"/>
    <property type="match status" value="1"/>
</dbReference>
<dbReference type="Pfam" id="PF10334">
    <property type="entry name" value="BRE4"/>
    <property type="match status" value="1"/>
</dbReference>
<feature type="transmembrane region" description="Helical" evidence="6">
    <location>
        <begin position="196"/>
        <end position="215"/>
    </location>
</feature>
<feature type="region of interest" description="Disordered" evidence="5">
    <location>
        <begin position="24"/>
        <end position="69"/>
    </location>
</feature>
<evidence type="ECO:0000259" key="7">
    <source>
        <dbReference type="Pfam" id="PF10334"/>
    </source>
</evidence>
<protein>
    <recommendedName>
        <fullName evidence="12">ER transporter 6TM N-terminal domain-containing protein</fullName>
    </recommendedName>
</protein>
<feature type="compositionally biased region" description="Basic and acidic residues" evidence="5">
    <location>
        <begin position="422"/>
        <end position="435"/>
    </location>
</feature>
<organism evidence="10 11">
    <name type="scientific">Boletus edulis BED1</name>
    <dbReference type="NCBI Taxonomy" id="1328754"/>
    <lineage>
        <taxon>Eukaryota</taxon>
        <taxon>Fungi</taxon>
        <taxon>Dikarya</taxon>
        <taxon>Basidiomycota</taxon>
        <taxon>Agaricomycotina</taxon>
        <taxon>Agaricomycetes</taxon>
        <taxon>Agaricomycetidae</taxon>
        <taxon>Boletales</taxon>
        <taxon>Boletineae</taxon>
        <taxon>Boletaceae</taxon>
        <taxon>Boletoideae</taxon>
        <taxon>Boletus</taxon>
    </lineage>
</organism>
<name>A0AAD4BJ63_BOLED</name>
<comment type="subcellular location">
    <subcellularLocation>
        <location evidence="1">Membrane</location>
        <topology evidence="1">Multi-pass membrane protein</topology>
    </subcellularLocation>
</comment>
<feature type="transmembrane region" description="Helical" evidence="6">
    <location>
        <begin position="735"/>
        <end position="754"/>
    </location>
</feature>
<reference evidence="10" key="1">
    <citation type="submission" date="2019-10" db="EMBL/GenBank/DDBJ databases">
        <authorList>
            <consortium name="DOE Joint Genome Institute"/>
            <person name="Kuo A."/>
            <person name="Miyauchi S."/>
            <person name="Kiss E."/>
            <person name="Drula E."/>
            <person name="Kohler A."/>
            <person name="Sanchez-Garcia M."/>
            <person name="Andreopoulos B."/>
            <person name="Barry K.W."/>
            <person name="Bonito G."/>
            <person name="Buee M."/>
            <person name="Carver A."/>
            <person name="Chen C."/>
            <person name="Cichocki N."/>
            <person name="Clum A."/>
            <person name="Culley D."/>
            <person name="Crous P.W."/>
            <person name="Fauchery L."/>
            <person name="Girlanda M."/>
            <person name="Hayes R."/>
            <person name="Keri Z."/>
            <person name="LaButti K."/>
            <person name="Lipzen A."/>
            <person name="Lombard V."/>
            <person name="Magnuson J."/>
            <person name="Maillard F."/>
            <person name="Morin E."/>
            <person name="Murat C."/>
            <person name="Nolan M."/>
            <person name="Ohm R."/>
            <person name="Pangilinan J."/>
            <person name="Pereira M."/>
            <person name="Perotto S."/>
            <person name="Peter M."/>
            <person name="Riley R."/>
            <person name="Sitrit Y."/>
            <person name="Stielow B."/>
            <person name="Szollosi G."/>
            <person name="Zifcakova L."/>
            <person name="Stursova M."/>
            <person name="Spatafora J.W."/>
            <person name="Tedersoo L."/>
            <person name="Vaario L.-M."/>
            <person name="Yamada A."/>
            <person name="Yan M."/>
            <person name="Wang P."/>
            <person name="Xu J."/>
            <person name="Bruns T."/>
            <person name="Baldrian P."/>
            <person name="Vilgalys R."/>
            <person name="Henrissat B."/>
            <person name="Grigoriev I.V."/>
            <person name="Hibbett D."/>
            <person name="Nagy L.G."/>
            <person name="Martin F.M."/>
        </authorList>
    </citation>
    <scope>NUCLEOTIDE SEQUENCE</scope>
    <source>
        <strain evidence="10">BED1</strain>
    </source>
</reference>
<feature type="compositionally biased region" description="Polar residues" evidence="5">
    <location>
        <begin position="59"/>
        <end position="69"/>
    </location>
</feature>
<keyword evidence="11" id="KW-1185">Reference proteome</keyword>
<evidence type="ECO:0000256" key="3">
    <source>
        <dbReference type="ARBA" id="ARBA00022989"/>
    </source>
</evidence>
<dbReference type="Proteomes" id="UP001194468">
    <property type="component" value="Unassembled WGS sequence"/>
</dbReference>
<dbReference type="InterPro" id="IPR049453">
    <property type="entry name" value="Memb_transporter_dom"/>
</dbReference>
<dbReference type="PANTHER" id="PTHR37994:SF1">
    <property type="entry name" value="ER TRANSPORTER 6TM N-TERMINAL DOMAIN-CONTAINING PROTEIN"/>
    <property type="match status" value="1"/>
</dbReference>
<dbReference type="InterPro" id="IPR018820">
    <property type="entry name" value="BRE4-related_DUF2421"/>
</dbReference>
<dbReference type="Pfam" id="PF10337">
    <property type="entry name" value="ArAE_2_N"/>
    <property type="match status" value="1"/>
</dbReference>
<feature type="transmembrane region" description="Helical" evidence="6">
    <location>
        <begin position="151"/>
        <end position="171"/>
    </location>
</feature>
<feature type="domain" description="Putative ER transporter 6TM N-terminal" evidence="8">
    <location>
        <begin position="87"/>
        <end position="597"/>
    </location>
</feature>
<evidence type="ECO:0000256" key="6">
    <source>
        <dbReference type="SAM" id="Phobius"/>
    </source>
</evidence>
<feature type="compositionally biased region" description="Basic residues" evidence="5">
    <location>
        <begin position="436"/>
        <end position="459"/>
    </location>
</feature>
<feature type="domain" description="Integral membrane bound transporter" evidence="9">
    <location>
        <begin position="765"/>
        <end position="888"/>
    </location>
</feature>